<dbReference type="InParanoid" id="A0A1X2HPV5"/>
<dbReference type="Proteomes" id="UP000242180">
    <property type="component" value="Unassembled WGS sequence"/>
</dbReference>
<keyword evidence="1" id="KW-0677">Repeat</keyword>
<feature type="compositionally biased region" description="Basic and acidic residues" evidence="4">
    <location>
        <begin position="102"/>
        <end position="118"/>
    </location>
</feature>
<dbReference type="PROSITE" id="PS50893">
    <property type="entry name" value="ABC_TRANSPORTER_2"/>
    <property type="match status" value="2"/>
</dbReference>
<dbReference type="InterPro" id="IPR050611">
    <property type="entry name" value="ABCF"/>
</dbReference>
<organism evidence="6 7">
    <name type="scientific">Syncephalastrum racemosum</name>
    <name type="common">Filamentous fungus</name>
    <dbReference type="NCBI Taxonomy" id="13706"/>
    <lineage>
        <taxon>Eukaryota</taxon>
        <taxon>Fungi</taxon>
        <taxon>Fungi incertae sedis</taxon>
        <taxon>Mucoromycota</taxon>
        <taxon>Mucoromycotina</taxon>
        <taxon>Mucoromycetes</taxon>
        <taxon>Mucorales</taxon>
        <taxon>Syncephalastraceae</taxon>
        <taxon>Syncephalastrum</taxon>
    </lineage>
</organism>
<evidence type="ECO:0000259" key="5">
    <source>
        <dbReference type="PROSITE" id="PS50893"/>
    </source>
</evidence>
<keyword evidence="2" id="KW-0547">Nucleotide-binding</keyword>
<dbReference type="GO" id="GO:0016887">
    <property type="term" value="F:ATP hydrolysis activity"/>
    <property type="evidence" value="ECO:0007669"/>
    <property type="project" value="InterPro"/>
</dbReference>
<evidence type="ECO:0000313" key="7">
    <source>
        <dbReference type="Proteomes" id="UP000242180"/>
    </source>
</evidence>
<feature type="compositionally biased region" description="Basic residues" evidence="4">
    <location>
        <begin position="122"/>
        <end position="134"/>
    </location>
</feature>
<dbReference type="Gene3D" id="3.40.50.300">
    <property type="entry name" value="P-loop containing nucleotide triphosphate hydrolases"/>
    <property type="match status" value="3"/>
</dbReference>
<dbReference type="Pfam" id="PF12848">
    <property type="entry name" value="ABC_tran_Xtn"/>
    <property type="match status" value="1"/>
</dbReference>
<evidence type="ECO:0000256" key="3">
    <source>
        <dbReference type="ARBA" id="ARBA00022840"/>
    </source>
</evidence>
<dbReference type="InterPro" id="IPR032781">
    <property type="entry name" value="ABC_tran_Xtn"/>
</dbReference>
<dbReference type="InterPro" id="IPR003439">
    <property type="entry name" value="ABC_transporter-like_ATP-bd"/>
</dbReference>
<feature type="region of interest" description="Disordered" evidence="4">
    <location>
        <begin position="94"/>
        <end position="152"/>
    </location>
</feature>
<dbReference type="InterPro" id="IPR017871">
    <property type="entry name" value="ABC_transporter-like_CS"/>
</dbReference>
<dbReference type="EMBL" id="MCGN01000002">
    <property type="protein sequence ID" value="ORZ01420.1"/>
    <property type="molecule type" value="Genomic_DNA"/>
</dbReference>
<dbReference type="FunFam" id="3.40.50.300:FF:000011">
    <property type="entry name" value="Putative ABC transporter ATP-binding component"/>
    <property type="match status" value="1"/>
</dbReference>
<evidence type="ECO:0000256" key="2">
    <source>
        <dbReference type="ARBA" id="ARBA00022741"/>
    </source>
</evidence>
<keyword evidence="6" id="KW-0378">Hydrolase</keyword>
<keyword evidence="3" id="KW-0067">ATP-binding</keyword>
<evidence type="ECO:0000256" key="4">
    <source>
        <dbReference type="SAM" id="MobiDB-lite"/>
    </source>
</evidence>
<dbReference type="Pfam" id="PF00005">
    <property type="entry name" value="ABC_tran"/>
    <property type="match status" value="2"/>
</dbReference>
<gene>
    <name evidence="6" type="ORF">BCR43DRAFT_556158</name>
</gene>
<comment type="caution">
    <text evidence="6">The sequence shown here is derived from an EMBL/GenBank/DDBJ whole genome shotgun (WGS) entry which is preliminary data.</text>
</comment>
<dbReference type="OrthoDB" id="2110130at2759"/>
<dbReference type="FunFam" id="3.40.50.300:FF:001092">
    <property type="entry name" value="ATP-binding cassette sub-family F member 2"/>
    <property type="match status" value="1"/>
</dbReference>
<keyword evidence="7" id="KW-1185">Reference proteome</keyword>
<dbReference type="InterPro" id="IPR003593">
    <property type="entry name" value="AAA+_ATPase"/>
</dbReference>
<dbReference type="PANTHER" id="PTHR19211:SF129">
    <property type="entry name" value="ABC TRANSPORTER ATP-BINDING PROTEIN"/>
    <property type="match status" value="1"/>
</dbReference>
<feature type="domain" description="ABC transporter" evidence="5">
    <location>
        <begin position="176"/>
        <end position="494"/>
    </location>
</feature>
<reference evidence="6 7" key="1">
    <citation type="submission" date="2016-07" db="EMBL/GenBank/DDBJ databases">
        <title>Pervasive Adenine N6-methylation of Active Genes in Fungi.</title>
        <authorList>
            <consortium name="DOE Joint Genome Institute"/>
            <person name="Mondo S.J."/>
            <person name="Dannebaum R.O."/>
            <person name="Kuo R.C."/>
            <person name="Labutti K."/>
            <person name="Haridas S."/>
            <person name="Kuo A."/>
            <person name="Salamov A."/>
            <person name="Ahrendt S.R."/>
            <person name="Lipzen A."/>
            <person name="Sullivan W."/>
            <person name="Andreopoulos W.B."/>
            <person name="Clum A."/>
            <person name="Lindquist E."/>
            <person name="Daum C."/>
            <person name="Ramamoorthy G.K."/>
            <person name="Gryganskyi A."/>
            <person name="Culley D."/>
            <person name="Magnuson J.K."/>
            <person name="James T.Y."/>
            <person name="O'Malley M.A."/>
            <person name="Stajich J.E."/>
            <person name="Spatafora J.W."/>
            <person name="Visel A."/>
            <person name="Grigoriev I.V."/>
        </authorList>
    </citation>
    <scope>NUCLEOTIDE SEQUENCE [LARGE SCALE GENOMIC DNA]</scope>
    <source>
        <strain evidence="6 7">NRRL 2496</strain>
    </source>
</reference>
<dbReference type="AlphaFoldDB" id="A0A1X2HPV5"/>
<dbReference type="SMART" id="SM00382">
    <property type="entry name" value="AAA"/>
    <property type="match status" value="2"/>
</dbReference>
<dbReference type="STRING" id="13706.A0A1X2HPV5"/>
<feature type="domain" description="ABC transporter" evidence="5">
    <location>
        <begin position="593"/>
        <end position="811"/>
    </location>
</feature>
<dbReference type="InterPro" id="IPR027417">
    <property type="entry name" value="P-loop_NTPase"/>
</dbReference>
<dbReference type="SUPFAM" id="SSF52540">
    <property type="entry name" value="P-loop containing nucleoside triphosphate hydrolases"/>
    <property type="match status" value="2"/>
</dbReference>
<dbReference type="CDD" id="cd03221">
    <property type="entry name" value="ABCF_EF-3"/>
    <property type="match status" value="2"/>
</dbReference>
<evidence type="ECO:0000256" key="1">
    <source>
        <dbReference type="ARBA" id="ARBA00022737"/>
    </source>
</evidence>
<dbReference type="PROSITE" id="PS00211">
    <property type="entry name" value="ABC_TRANSPORTER_1"/>
    <property type="match status" value="1"/>
</dbReference>
<protein>
    <submittedName>
        <fullName evidence="6">P-loop containing nucleoside triphosphate hydrolase protein</fullName>
    </submittedName>
</protein>
<evidence type="ECO:0000313" key="6">
    <source>
        <dbReference type="EMBL" id="ORZ01420.1"/>
    </source>
</evidence>
<dbReference type="OMA" id="RQIAHME"/>
<dbReference type="PANTHER" id="PTHR19211">
    <property type="entry name" value="ATP-BINDING TRANSPORT PROTEIN-RELATED"/>
    <property type="match status" value="1"/>
</dbReference>
<sequence length="830" mass="91592">MTIAADFHKRLGELDIELDIDTLDYITGMLDDLDLASGAGALREATEEFLLDANVPKSKLDALYNPFTDNSNSTRSAAAPASIAAVRRIAKIPDVVATPPPPEEKSTTESAVTEEKDSNTTTKKKAAARGRRKGATAAKAGAGNGTGTEQDEPTIVAISQQSRFHTETLETSSTEIDLPGVNITVNQVDLLIDAHLRLKSGVRYGLVGQNGVGKTVLMRCMADNILVGLPQNVNILHVAQLQVSDENKTILDEVLSADSESMNAIQEAEILQKVASGGAHEAAAAPTAALNRVVHSIMLARSQEKLDLANKIATKRSGARGRDARRELVICEQAHADLASKDPQSFVTAEITNSVVAEVYERASLVDLGALKSKAQKILRGIGFSDEQITMPVSKFSGGWRMRMALAKALFMEPDILLLDEPTNHLDLPAILWLQEYLNTSTEGFTVVIVSHDRAFLDAVTDETIIFKEKQLKYHAGNYEDWERNTEEQRTRKQGLLDAQERKRKQIMASMQHNLARAKASGDDKRHGMVNSRKKKLDRLGMEKTEDGKRFKQSYRAGYHTDMREKIVIEQAVKTAKIKIPDPPPLRYHGPIFSLKEVSFRYTKDGPLLVDNVSMNIELGSRLCLLGANGSGKSTLLNVMAGRLSPTRGEVYRHPKLRLAYFSQHAVDELDADKTPVEIMMERFSITNEGECRAHLGSVGLSGGVVLRPVRSLSGGQRNRVALAFLLYEAPHVLILDEITNHLDMGTVEMLVEALSGYAGALVLVSHDVWFLKQLMEPDHADDDQDDDYEEEDHPGQFYVCKPNQRMKPWDKGLDAYVDSVMTSVRKKHF</sequence>
<name>A0A1X2HPV5_SYNRA</name>
<proteinExistence type="predicted"/>
<dbReference type="GO" id="GO:0005524">
    <property type="term" value="F:ATP binding"/>
    <property type="evidence" value="ECO:0007669"/>
    <property type="project" value="UniProtKB-KW"/>
</dbReference>
<accession>A0A1X2HPV5</accession>